<evidence type="ECO:0000313" key="6">
    <source>
        <dbReference type="Proteomes" id="UP000292445"/>
    </source>
</evidence>
<dbReference type="RefSeq" id="WP_165404765.1">
    <property type="nucleotide sequence ID" value="NZ_SGXC01000003.1"/>
</dbReference>
<protein>
    <submittedName>
        <fullName evidence="5">TetR family transcriptional regulator</fullName>
    </submittedName>
</protein>
<comment type="caution">
    <text evidence="5">The sequence shown here is derived from an EMBL/GenBank/DDBJ whole genome shotgun (WGS) entry which is preliminary data.</text>
</comment>
<organism evidence="5 6">
    <name type="scientific">Pigmentiphaga kullae</name>
    <dbReference type="NCBI Taxonomy" id="151784"/>
    <lineage>
        <taxon>Bacteria</taxon>
        <taxon>Pseudomonadati</taxon>
        <taxon>Pseudomonadota</taxon>
        <taxon>Betaproteobacteria</taxon>
        <taxon>Burkholderiales</taxon>
        <taxon>Alcaligenaceae</taxon>
        <taxon>Pigmentiphaga</taxon>
    </lineage>
</organism>
<gene>
    <name evidence="5" type="ORF">EV675_5022</name>
</gene>
<dbReference type="PRINTS" id="PR00455">
    <property type="entry name" value="HTHTETR"/>
</dbReference>
<dbReference type="PROSITE" id="PS50977">
    <property type="entry name" value="HTH_TETR_2"/>
    <property type="match status" value="1"/>
</dbReference>
<evidence type="ECO:0000256" key="2">
    <source>
        <dbReference type="PROSITE-ProRule" id="PRU00335"/>
    </source>
</evidence>
<dbReference type="SUPFAM" id="SSF46689">
    <property type="entry name" value="Homeodomain-like"/>
    <property type="match status" value="1"/>
</dbReference>
<dbReference type="EMBL" id="SGXC01000003">
    <property type="protein sequence ID" value="RZS78377.1"/>
    <property type="molecule type" value="Genomic_DNA"/>
</dbReference>
<dbReference type="SUPFAM" id="SSF48498">
    <property type="entry name" value="Tetracyclin repressor-like, C-terminal domain"/>
    <property type="match status" value="1"/>
</dbReference>
<dbReference type="Gene3D" id="1.10.357.10">
    <property type="entry name" value="Tetracycline Repressor, domain 2"/>
    <property type="match status" value="1"/>
</dbReference>
<dbReference type="InterPro" id="IPR009057">
    <property type="entry name" value="Homeodomain-like_sf"/>
</dbReference>
<dbReference type="Pfam" id="PF17938">
    <property type="entry name" value="TetR_C_29"/>
    <property type="match status" value="1"/>
</dbReference>
<feature type="compositionally biased region" description="Basic and acidic residues" evidence="3">
    <location>
        <begin position="1"/>
        <end position="12"/>
    </location>
</feature>
<sequence>MTVRSTDKKDKPAFFISATRRPSRSNGARDPERTRQNLLDAAYREFSHSGYHAASVEKICTRAGVSKQILSHHFGSKENAYLAVLEAAYTAFRSNDPKLELNAADPRAALRDFVLFTFDHVRHNRDFVNLLSGENVNKGRIIRKSERLKSIYDPMIHRIGMLLKAGAEAGLFRPGLDARQVYISINALCFFSISNCHTLSAVLGTDLSDDAALDERRAHVVDFVMAAITA</sequence>
<keyword evidence="1 2" id="KW-0238">DNA-binding</keyword>
<dbReference type="InterPro" id="IPR036271">
    <property type="entry name" value="Tet_transcr_reg_TetR-rel_C_sf"/>
</dbReference>
<dbReference type="AlphaFoldDB" id="A0A4Q7N8Q1"/>
<keyword evidence="6" id="KW-1185">Reference proteome</keyword>
<dbReference type="PANTHER" id="PTHR30328:SF54">
    <property type="entry name" value="HTH-TYPE TRANSCRIPTIONAL REPRESSOR SCO4008"/>
    <property type="match status" value="1"/>
</dbReference>
<feature type="region of interest" description="Disordered" evidence="3">
    <location>
        <begin position="1"/>
        <end position="33"/>
    </location>
</feature>
<dbReference type="GO" id="GO:0003677">
    <property type="term" value="F:DNA binding"/>
    <property type="evidence" value="ECO:0007669"/>
    <property type="project" value="UniProtKB-UniRule"/>
</dbReference>
<dbReference type="PANTHER" id="PTHR30328">
    <property type="entry name" value="TRANSCRIPTIONAL REPRESSOR"/>
    <property type="match status" value="1"/>
</dbReference>
<name>A0A4Q7N8Q1_9BURK</name>
<evidence type="ECO:0000313" key="5">
    <source>
        <dbReference type="EMBL" id="RZS78377.1"/>
    </source>
</evidence>
<feature type="DNA-binding region" description="H-T-H motif" evidence="2">
    <location>
        <begin position="55"/>
        <end position="74"/>
    </location>
</feature>
<dbReference type="InterPro" id="IPR041474">
    <property type="entry name" value="NicS_C"/>
</dbReference>
<feature type="domain" description="HTH tetR-type" evidence="4">
    <location>
        <begin position="32"/>
        <end position="92"/>
    </location>
</feature>
<dbReference type="Proteomes" id="UP000292445">
    <property type="component" value="Unassembled WGS sequence"/>
</dbReference>
<evidence type="ECO:0000256" key="3">
    <source>
        <dbReference type="SAM" id="MobiDB-lite"/>
    </source>
</evidence>
<dbReference type="InterPro" id="IPR001647">
    <property type="entry name" value="HTH_TetR"/>
</dbReference>
<accession>A0A4Q7N8Q1</accession>
<dbReference type="Pfam" id="PF00440">
    <property type="entry name" value="TetR_N"/>
    <property type="match status" value="1"/>
</dbReference>
<dbReference type="InterPro" id="IPR050109">
    <property type="entry name" value="HTH-type_TetR-like_transc_reg"/>
</dbReference>
<proteinExistence type="predicted"/>
<evidence type="ECO:0000259" key="4">
    <source>
        <dbReference type="PROSITE" id="PS50977"/>
    </source>
</evidence>
<reference evidence="5 6" key="1">
    <citation type="submission" date="2019-02" db="EMBL/GenBank/DDBJ databases">
        <title>Genomic Encyclopedia of Type Strains, Phase IV (KMG-IV): sequencing the most valuable type-strain genomes for metagenomic binning, comparative biology and taxonomic classification.</title>
        <authorList>
            <person name="Goeker M."/>
        </authorList>
    </citation>
    <scope>NUCLEOTIDE SEQUENCE [LARGE SCALE GENOMIC DNA]</scope>
    <source>
        <strain evidence="5 6">K24</strain>
    </source>
</reference>
<evidence type="ECO:0000256" key="1">
    <source>
        <dbReference type="ARBA" id="ARBA00023125"/>
    </source>
</evidence>